<dbReference type="GO" id="GO:0022857">
    <property type="term" value="F:transmembrane transporter activity"/>
    <property type="evidence" value="ECO:0007669"/>
    <property type="project" value="InterPro"/>
</dbReference>
<dbReference type="SUPFAM" id="SSF103473">
    <property type="entry name" value="MFS general substrate transporter"/>
    <property type="match status" value="1"/>
</dbReference>
<feature type="transmembrane region" description="Helical" evidence="6">
    <location>
        <begin position="423"/>
        <end position="442"/>
    </location>
</feature>
<feature type="transmembrane region" description="Helical" evidence="6">
    <location>
        <begin position="306"/>
        <end position="327"/>
    </location>
</feature>
<dbReference type="InterPro" id="IPR052983">
    <property type="entry name" value="MFS_Riboflavin_Transporter"/>
</dbReference>
<dbReference type="Proteomes" id="UP000218231">
    <property type="component" value="Unassembled WGS sequence"/>
</dbReference>
<sequence length="565" mass="60929">MYYFTILIALAQINLGSFFLHPQNGGGLDFGLSQAANILGFGGDRSFKFIGNSNGVGIESGNGALVGGQRVGVDSGLGVAASRGIDLGSQLQFGNQPSAPHPLGQLGSFFDNARSFFQNLGGMQSGKPGSDTDNDIEDIIFKQSTGNLLPYLVSYYRWKIDPNMTAGSLIWLQTLMSGLPFAMLIGGLAERKLGGRKSAILGCLLYTTGIGSTYFAVQTSYAATLLTMGIWASLGSSIAYSAILTTAQRWLPNNVGMAGGLIVGGYGCGAFLLSPLQTTFINPLNYRPNAEGYFTQDDLLESVPKVFLVMAGLFLTIQIFGLIFVAAPDETISVETDSLIAETSSREDVAESSQIMEQLKSSTFILLFISLMCNAVWVQLTSGLYKAYGQHFIMSDLFLSFVGSMASVFNASSRVFWGVLVDWTSYQFAMCLVCTMGAALAWLLPTVQLIANDILFLLTICLMFACVGGTYSLFPYVTHVCFGNTNFSIIYGVMQLSLSFAGLIAGLLSQFLLPHLGYNRLFLISGSFMAFSLFLTMILNFTRLARTVSAARPLNSQAQDRDNDE</sequence>
<evidence type="ECO:0000313" key="8">
    <source>
        <dbReference type="EMBL" id="PAV87531.1"/>
    </source>
</evidence>
<dbReference type="OrthoDB" id="410267at2759"/>
<comment type="caution">
    <text evidence="8">The sequence shown here is derived from an EMBL/GenBank/DDBJ whole genome shotgun (WGS) entry which is preliminary data.</text>
</comment>
<keyword evidence="3 6" id="KW-0812">Transmembrane</keyword>
<dbReference type="PANTHER" id="PTHR43385:SF1">
    <property type="entry name" value="RIBOFLAVIN TRANSPORTER RIBJ"/>
    <property type="match status" value="1"/>
</dbReference>
<evidence type="ECO:0000256" key="7">
    <source>
        <dbReference type="SAM" id="SignalP"/>
    </source>
</evidence>
<organism evidence="8 9">
    <name type="scientific">Diploscapter pachys</name>
    <dbReference type="NCBI Taxonomy" id="2018661"/>
    <lineage>
        <taxon>Eukaryota</taxon>
        <taxon>Metazoa</taxon>
        <taxon>Ecdysozoa</taxon>
        <taxon>Nematoda</taxon>
        <taxon>Chromadorea</taxon>
        <taxon>Rhabditida</taxon>
        <taxon>Rhabditina</taxon>
        <taxon>Rhabditomorpha</taxon>
        <taxon>Rhabditoidea</taxon>
        <taxon>Rhabditidae</taxon>
        <taxon>Diploscapter</taxon>
    </lineage>
</organism>
<feature type="transmembrane region" description="Helical" evidence="6">
    <location>
        <begin position="255"/>
        <end position="276"/>
    </location>
</feature>
<gene>
    <name evidence="8" type="ORF">WR25_09476</name>
</gene>
<protein>
    <recommendedName>
        <fullName evidence="10">Major facilitator superfamily (MFS) profile domain-containing protein</fullName>
    </recommendedName>
</protein>
<evidence type="ECO:0000256" key="4">
    <source>
        <dbReference type="ARBA" id="ARBA00022989"/>
    </source>
</evidence>
<evidence type="ECO:0000256" key="5">
    <source>
        <dbReference type="ARBA" id="ARBA00023136"/>
    </source>
</evidence>
<feature type="transmembrane region" description="Helical" evidence="6">
    <location>
        <begin position="169"/>
        <end position="187"/>
    </location>
</feature>
<evidence type="ECO:0008006" key="10">
    <source>
        <dbReference type="Google" id="ProtNLM"/>
    </source>
</evidence>
<evidence type="ECO:0000256" key="2">
    <source>
        <dbReference type="ARBA" id="ARBA00022448"/>
    </source>
</evidence>
<feature type="chain" id="PRO_5012810390" description="Major facilitator superfamily (MFS) profile domain-containing protein" evidence="7">
    <location>
        <begin position="17"/>
        <end position="565"/>
    </location>
</feature>
<dbReference type="InterPro" id="IPR036259">
    <property type="entry name" value="MFS_trans_sf"/>
</dbReference>
<dbReference type="Pfam" id="PF07690">
    <property type="entry name" value="MFS_1"/>
    <property type="match status" value="1"/>
</dbReference>
<keyword evidence="2" id="KW-0813">Transport</keyword>
<keyword evidence="7" id="KW-0732">Signal</keyword>
<dbReference type="PANTHER" id="PTHR43385">
    <property type="entry name" value="RIBOFLAVIN TRANSPORTER RIBJ"/>
    <property type="match status" value="1"/>
</dbReference>
<feature type="transmembrane region" description="Helical" evidence="6">
    <location>
        <begin position="363"/>
        <end position="380"/>
    </location>
</feature>
<feature type="transmembrane region" description="Helical" evidence="6">
    <location>
        <begin position="392"/>
        <end position="411"/>
    </location>
</feature>
<name>A0A2A2LMQ8_9BILA</name>
<dbReference type="STRING" id="2018661.A0A2A2LMQ8"/>
<keyword evidence="9" id="KW-1185">Reference proteome</keyword>
<keyword evidence="4 6" id="KW-1133">Transmembrane helix</keyword>
<feature type="transmembrane region" description="Helical" evidence="6">
    <location>
        <begin position="454"/>
        <end position="477"/>
    </location>
</feature>
<keyword evidence="5 6" id="KW-0472">Membrane</keyword>
<dbReference type="AlphaFoldDB" id="A0A2A2LMQ8"/>
<comment type="subcellular location">
    <subcellularLocation>
        <location evidence="1">Membrane</location>
        <topology evidence="1">Multi-pass membrane protein</topology>
    </subcellularLocation>
</comment>
<evidence type="ECO:0000256" key="1">
    <source>
        <dbReference type="ARBA" id="ARBA00004141"/>
    </source>
</evidence>
<evidence type="ECO:0000313" key="9">
    <source>
        <dbReference type="Proteomes" id="UP000218231"/>
    </source>
</evidence>
<dbReference type="EMBL" id="LIAE01006564">
    <property type="protein sequence ID" value="PAV87531.1"/>
    <property type="molecule type" value="Genomic_DNA"/>
</dbReference>
<dbReference type="Gene3D" id="1.20.1250.20">
    <property type="entry name" value="MFS general substrate transporter like domains"/>
    <property type="match status" value="2"/>
</dbReference>
<feature type="transmembrane region" description="Helical" evidence="6">
    <location>
        <begin position="199"/>
        <end position="217"/>
    </location>
</feature>
<feature type="signal peptide" evidence="7">
    <location>
        <begin position="1"/>
        <end position="16"/>
    </location>
</feature>
<dbReference type="CDD" id="cd17353">
    <property type="entry name" value="MFS_OFA_like"/>
    <property type="match status" value="1"/>
</dbReference>
<dbReference type="GO" id="GO:0016020">
    <property type="term" value="C:membrane"/>
    <property type="evidence" value="ECO:0007669"/>
    <property type="project" value="UniProtKB-SubCell"/>
</dbReference>
<evidence type="ECO:0000256" key="3">
    <source>
        <dbReference type="ARBA" id="ARBA00022692"/>
    </source>
</evidence>
<feature type="transmembrane region" description="Helical" evidence="6">
    <location>
        <begin position="521"/>
        <end position="542"/>
    </location>
</feature>
<reference evidence="8 9" key="1">
    <citation type="journal article" date="2017" name="Curr. Biol.">
        <title>Genome architecture and evolution of a unichromosomal asexual nematode.</title>
        <authorList>
            <person name="Fradin H."/>
            <person name="Zegar C."/>
            <person name="Gutwein M."/>
            <person name="Lucas J."/>
            <person name="Kovtun M."/>
            <person name="Corcoran D."/>
            <person name="Baugh L.R."/>
            <person name="Kiontke K."/>
            <person name="Gunsalus K."/>
            <person name="Fitch D.H."/>
            <person name="Piano F."/>
        </authorList>
    </citation>
    <scope>NUCLEOTIDE SEQUENCE [LARGE SCALE GENOMIC DNA]</scope>
    <source>
        <strain evidence="8">PF1309</strain>
    </source>
</reference>
<feature type="transmembrane region" description="Helical" evidence="6">
    <location>
        <begin position="223"/>
        <end position="243"/>
    </location>
</feature>
<proteinExistence type="predicted"/>
<dbReference type="InterPro" id="IPR011701">
    <property type="entry name" value="MFS"/>
</dbReference>
<accession>A0A2A2LMQ8</accession>
<feature type="transmembrane region" description="Helical" evidence="6">
    <location>
        <begin position="489"/>
        <end position="509"/>
    </location>
</feature>
<evidence type="ECO:0000256" key="6">
    <source>
        <dbReference type="SAM" id="Phobius"/>
    </source>
</evidence>